<dbReference type="RefSeq" id="WP_122183928.1">
    <property type="nucleotide sequence ID" value="NZ_RFFJ01000056.1"/>
</dbReference>
<organism evidence="6 7">
    <name type="scientific">Streptomyces triticirhizae</name>
    <dbReference type="NCBI Taxonomy" id="2483353"/>
    <lineage>
        <taxon>Bacteria</taxon>
        <taxon>Bacillati</taxon>
        <taxon>Actinomycetota</taxon>
        <taxon>Actinomycetes</taxon>
        <taxon>Kitasatosporales</taxon>
        <taxon>Streptomycetaceae</taxon>
        <taxon>Streptomyces</taxon>
    </lineage>
</organism>
<sequence>MDVLSDAIAAMRTGVPHSSRTRCSAPWGMRFPASEGAGFHIVLQGSCWLLPPSGGEPLALSAGDVVFLAQGGVYGLADAPDTPLVPVVRRGEEWVWEAPPEAGGGPTTLLLCGAYRLSRARPHPLLAELPAVVHLPARIGAHRALRAAVDLLGGELEAPGPGSDAAIPALLDTLLLYILRAWLADHSERATTGWAAALADPAIAEALDAIHRDPAHPWTVAGLGRLAGLSRAAFARRFTTVVGQPPLAYLTWWRMTVAGRLLDSTEAPLRVVAQRSGYSSEFAFAKAFRRELGMSPGQYRNGERAAARSARSARAGEPAAALAVPDLAP</sequence>
<dbReference type="InterPro" id="IPR050204">
    <property type="entry name" value="AraC_XylS_family_regulators"/>
</dbReference>
<comment type="caution">
    <text evidence="6">The sequence shown here is derived from an EMBL/GenBank/DDBJ whole genome shotgun (WGS) entry which is preliminary data.</text>
</comment>
<dbReference type="Gene3D" id="1.10.10.60">
    <property type="entry name" value="Homeodomain-like"/>
    <property type="match status" value="2"/>
</dbReference>
<evidence type="ECO:0000256" key="4">
    <source>
        <dbReference type="SAM" id="MobiDB-lite"/>
    </source>
</evidence>
<evidence type="ECO:0000256" key="2">
    <source>
        <dbReference type="ARBA" id="ARBA00023125"/>
    </source>
</evidence>
<dbReference type="PANTHER" id="PTHR46796">
    <property type="entry name" value="HTH-TYPE TRANSCRIPTIONAL ACTIVATOR RHAS-RELATED"/>
    <property type="match status" value="1"/>
</dbReference>
<feature type="region of interest" description="Disordered" evidence="4">
    <location>
        <begin position="307"/>
        <end position="329"/>
    </location>
</feature>
<dbReference type="GO" id="GO:0003700">
    <property type="term" value="F:DNA-binding transcription factor activity"/>
    <property type="evidence" value="ECO:0007669"/>
    <property type="project" value="InterPro"/>
</dbReference>
<dbReference type="GO" id="GO:0043565">
    <property type="term" value="F:sequence-specific DNA binding"/>
    <property type="evidence" value="ECO:0007669"/>
    <property type="project" value="InterPro"/>
</dbReference>
<dbReference type="PRINTS" id="PR00032">
    <property type="entry name" value="HTHARAC"/>
</dbReference>
<dbReference type="Pfam" id="PF12833">
    <property type="entry name" value="HTH_18"/>
    <property type="match status" value="1"/>
</dbReference>
<keyword evidence="7" id="KW-1185">Reference proteome</keyword>
<protein>
    <submittedName>
        <fullName evidence="6">AraC family transcriptional regulator</fullName>
    </submittedName>
</protein>
<dbReference type="InterPro" id="IPR018060">
    <property type="entry name" value="HTH_AraC"/>
</dbReference>
<proteinExistence type="predicted"/>
<dbReference type="EMBL" id="RFFJ01000056">
    <property type="protein sequence ID" value="RMI40543.1"/>
    <property type="molecule type" value="Genomic_DNA"/>
</dbReference>
<evidence type="ECO:0000256" key="3">
    <source>
        <dbReference type="ARBA" id="ARBA00023163"/>
    </source>
</evidence>
<dbReference type="Pfam" id="PF12852">
    <property type="entry name" value="Cupin_6"/>
    <property type="match status" value="1"/>
</dbReference>
<dbReference type="AlphaFoldDB" id="A0A3M2LVF9"/>
<evidence type="ECO:0000259" key="5">
    <source>
        <dbReference type="PROSITE" id="PS01124"/>
    </source>
</evidence>
<gene>
    <name evidence="6" type="ORF">EBN88_12525</name>
</gene>
<evidence type="ECO:0000313" key="6">
    <source>
        <dbReference type="EMBL" id="RMI40543.1"/>
    </source>
</evidence>
<dbReference type="SMART" id="SM00342">
    <property type="entry name" value="HTH_ARAC"/>
    <property type="match status" value="1"/>
</dbReference>
<dbReference type="PROSITE" id="PS01124">
    <property type="entry name" value="HTH_ARAC_FAMILY_2"/>
    <property type="match status" value="1"/>
</dbReference>
<dbReference type="Proteomes" id="UP000278673">
    <property type="component" value="Unassembled WGS sequence"/>
</dbReference>
<dbReference type="PANTHER" id="PTHR46796:SF13">
    <property type="entry name" value="HTH-TYPE TRANSCRIPTIONAL ACTIVATOR RHAS"/>
    <property type="match status" value="1"/>
</dbReference>
<keyword evidence="2" id="KW-0238">DNA-binding</keyword>
<keyword evidence="1" id="KW-0805">Transcription regulation</keyword>
<evidence type="ECO:0000313" key="7">
    <source>
        <dbReference type="Proteomes" id="UP000278673"/>
    </source>
</evidence>
<feature type="domain" description="HTH araC/xylS-type" evidence="5">
    <location>
        <begin position="204"/>
        <end position="302"/>
    </location>
</feature>
<reference evidence="6 7" key="1">
    <citation type="submission" date="2018-10" db="EMBL/GenBank/DDBJ databases">
        <title>Isolation, diversity and antifungal activity of actinobacteria from wheat.</title>
        <authorList>
            <person name="Han C."/>
        </authorList>
    </citation>
    <scope>NUCLEOTIDE SEQUENCE [LARGE SCALE GENOMIC DNA]</scope>
    <source>
        <strain evidence="6 7">NEAU-YY642</strain>
    </source>
</reference>
<dbReference type="SUPFAM" id="SSF46689">
    <property type="entry name" value="Homeodomain-like"/>
    <property type="match status" value="2"/>
</dbReference>
<dbReference type="InterPro" id="IPR032783">
    <property type="entry name" value="AraC_lig"/>
</dbReference>
<name>A0A3M2LVF9_9ACTN</name>
<dbReference type="InterPro" id="IPR020449">
    <property type="entry name" value="Tscrpt_reg_AraC-type_HTH"/>
</dbReference>
<dbReference type="InterPro" id="IPR009057">
    <property type="entry name" value="Homeodomain-like_sf"/>
</dbReference>
<accession>A0A3M2LVF9</accession>
<keyword evidence="3" id="KW-0804">Transcription</keyword>
<evidence type="ECO:0000256" key="1">
    <source>
        <dbReference type="ARBA" id="ARBA00023015"/>
    </source>
</evidence>